<evidence type="ECO:0000313" key="2">
    <source>
        <dbReference type="EMBL" id="CAH2278041.1"/>
    </source>
</evidence>
<sequence>GTKGYIRLDSRLLPRDQRSLNQAPPTYVDGSPGRLLTHPLLSDRVLDIVNSSLRRRTR</sequence>
<reference evidence="2" key="1">
    <citation type="submission" date="2022-03" db="EMBL/GenBank/DDBJ databases">
        <authorList>
            <person name="Alioto T."/>
            <person name="Alioto T."/>
            <person name="Gomez Garrido J."/>
        </authorList>
    </citation>
    <scope>NUCLEOTIDE SEQUENCE</scope>
</reference>
<feature type="compositionally biased region" description="Basic and acidic residues" evidence="1">
    <location>
        <begin position="1"/>
        <end position="18"/>
    </location>
</feature>
<feature type="non-terminal residue" evidence="2">
    <location>
        <position position="58"/>
    </location>
</feature>
<name>A0AAD1RV80_PELCU</name>
<feature type="non-terminal residue" evidence="2">
    <location>
        <position position="1"/>
    </location>
</feature>
<protein>
    <submittedName>
        <fullName evidence="2">Uncharacterized protein</fullName>
    </submittedName>
</protein>
<accession>A0AAD1RV80</accession>
<organism evidence="2 3">
    <name type="scientific">Pelobates cultripes</name>
    <name type="common">Western spadefoot toad</name>
    <dbReference type="NCBI Taxonomy" id="61616"/>
    <lineage>
        <taxon>Eukaryota</taxon>
        <taxon>Metazoa</taxon>
        <taxon>Chordata</taxon>
        <taxon>Craniata</taxon>
        <taxon>Vertebrata</taxon>
        <taxon>Euteleostomi</taxon>
        <taxon>Amphibia</taxon>
        <taxon>Batrachia</taxon>
        <taxon>Anura</taxon>
        <taxon>Pelobatoidea</taxon>
        <taxon>Pelobatidae</taxon>
        <taxon>Pelobates</taxon>
    </lineage>
</organism>
<dbReference type="Proteomes" id="UP001295444">
    <property type="component" value="Chromosome 03"/>
</dbReference>
<gene>
    <name evidence="2" type="ORF">PECUL_23A051106</name>
</gene>
<keyword evidence="3" id="KW-1185">Reference proteome</keyword>
<dbReference type="AlphaFoldDB" id="A0AAD1RV80"/>
<proteinExistence type="predicted"/>
<dbReference type="EMBL" id="OW240914">
    <property type="protein sequence ID" value="CAH2278041.1"/>
    <property type="molecule type" value="Genomic_DNA"/>
</dbReference>
<feature type="region of interest" description="Disordered" evidence="1">
    <location>
        <begin position="1"/>
        <end position="34"/>
    </location>
</feature>
<evidence type="ECO:0000256" key="1">
    <source>
        <dbReference type="SAM" id="MobiDB-lite"/>
    </source>
</evidence>
<evidence type="ECO:0000313" key="3">
    <source>
        <dbReference type="Proteomes" id="UP001295444"/>
    </source>
</evidence>